<dbReference type="SMART" id="SM00448">
    <property type="entry name" value="REC"/>
    <property type="match status" value="1"/>
</dbReference>
<evidence type="ECO:0000259" key="3">
    <source>
        <dbReference type="PROSITE" id="PS50110"/>
    </source>
</evidence>
<dbReference type="CDD" id="cd17574">
    <property type="entry name" value="REC_OmpR"/>
    <property type="match status" value="1"/>
</dbReference>
<sequence>MSATPHVLLIEDEPNIAEAIRFLLSRDGLSVTVLDHGAKAMAVMREKVPALVILDLMLPDISGLEILTAMRGERAFRGVPVLMLTAKGQARDREAAEKAGASLFMAKPFANAELMAAVRQLLGA</sequence>
<evidence type="ECO:0000313" key="5">
    <source>
        <dbReference type="Proteomes" id="UP000638981"/>
    </source>
</evidence>
<keyword evidence="1 2" id="KW-0597">Phosphoprotein</keyword>
<dbReference type="SUPFAM" id="SSF52172">
    <property type="entry name" value="CheY-like"/>
    <property type="match status" value="1"/>
</dbReference>
<dbReference type="Proteomes" id="UP000638981">
    <property type="component" value="Unassembled WGS sequence"/>
</dbReference>
<organism evidence="4 5">
    <name type="scientific">Neogemmobacter tilapiae</name>
    <dbReference type="NCBI Taxonomy" id="875041"/>
    <lineage>
        <taxon>Bacteria</taxon>
        <taxon>Pseudomonadati</taxon>
        <taxon>Pseudomonadota</taxon>
        <taxon>Alphaproteobacteria</taxon>
        <taxon>Rhodobacterales</taxon>
        <taxon>Paracoccaceae</taxon>
        <taxon>Neogemmobacter</taxon>
    </lineage>
</organism>
<dbReference type="Pfam" id="PF00072">
    <property type="entry name" value="Response_reg"/>
    <property type="match status" value="1"/>
</dbReference>
<dbReference type="PANTHER" id="PTHR44591">
    <property type="entry name" value="STRESS RESPONSE REGULATOR PROTEIN 1"/>
    <property type="match status" value="1"/>
</dbReference>
<feature type="domain" description="Response regulatory" evidence="3">
    <location>
        <begin position="6"/>
        <end position="122"/>
    </location>
</feature>
<accession>A0A918TRF3</accession>
<dbReference type="GO" id="GO:0000160">
    <property type="term" value="P:phosphorelay signal transduction system"/>
    <property type="evidence" value="ECO:0007669"/>
    <property type="project" value="InterPro"/>
</dbReference>
<evidence type="ECO:0000256" key="2">
    <source>
        <dbReference type="PROSITE-ProRule" id="PRU00169"/>
    </source>
</evidence>
<dbReference type="PANTHER" id="PTHR44591:SF3">
    <property type="entry name" value="RESPONSE REGULATORY DOMAIN-CONTAINING PROTEIN"/>
    <property type="match status" value="1"/>
</dbReference>
<dbReference type="Gene3D" id="3.40.50.2300">
    <property type="match status" value="1"/>
</dbReference>
<dbReference type="InterPro" id="IPR011006">
    <property type="entry name" value="CheY-like_superfamily"/>
</dbReference>
<reference evidence="4" key="2">
    <citation type="submission" date="2020-09" db="EMBL/GenBank/DDBJ databases">
        <authorList>
            <person name="Sun Q."/>
            <person name="Kim S."/>
        </authorList>
    </citation>
    <scope>NUCLEOTIDE SEQUENCE</scope>
    <source>
        <strain evidence="4">KCTC 23310</strain>
    </source>
</reference>
<dbReference type="InterPro" id="IPR050595">
    <property type="entry name" value="Bact_response_regulator"/>
</dbReference>
<feature type="modified residue" description="4-aspartylphosphate" evidence="2">
    <location>
        <position position="55"/>
    </location>
</feature>
<protein>
    <submittedName>
        <fullName evidence="4">Response regulator</fullName>
    </submittedName>
</protein>
<proteinExistence type="predicted"/>
<name>A0A918TRF3_9RHOB</name>
<gene>
    <name evidence="4" type="ORF">GCM10007315_21410</name>
</gene>
<dbReference type="EMBL" id="BMYJ01000006">
    <property type="protein sequence ID" value="GHC57660.1"/>
    <property type="molecule type" value="Genomic_DNA"/>
</dbReference>
<evidence type="ECO:0000313" key="4">
    <source>
        <dbReference type="EMBL" id="GHC57660.1"/>
    </source>
</evidence>
<comment type="caution">
    <text evidence="4">The sequence shown here is derived from an EMBL/GenBank/DDBJ whole genome shotgun (WGS) entry which is preliminary data.</text>
</comment>
<dbReference type="PROSITE" id="PS50110">
    <property type="entry name" value="RESPONSE_REGULATORY"/>
    <property type="match status" value="1"/>
</dbReference>
<dbReference type="RefSeq" id="WP_189411668.1">
    <property type="nucleotide sequence ID" value="NZ_BMYJ01000006.1"/>
</dbReference>
<evidence type="ECO:0000256" key="1">
    <source>
        <dbReference type="ARBA" id="ARBA00022553"/>
    </source>
</evidence>
<dbReference type="AlphaFoldDB" id="A0A918TRF3"/>
<keyword evidence="5" id="KW-1185">Reference proteome</keyword>
<dbReference type="InterPro" id="IPR001789">
    <property type="entry name" value="Sig_transdc_resp-reg_receiver"/>
</dbReference>
<reference evidence="4" key="1">
    <citation type="journal article" date="2014" name="Int. J. Syst. Evol. Microbiol.">
        <title>Complete genome sequence of Corynebacterium casei LMG S-19264T (=DSM 44701T), isolated from a smear-ripened cheese.</title>
        <authorList>
            <consortium name="US DOE Joint Genome Institute (JGI-PGF)"/>
            <person name="Walter F."/>
            <person name="Albersmeier A."/>
            <person name="Kalinowski J."/>
            <person name="Ruckert C."/>
        </authorList>
    </citation>
    <scope>NUCLEOTIDE SEQUENCE</scope>
    <source>
        <strain evidence="4">KCTC 23310</strain>
    </source>
</reference>